<name>A0ABW4G841_9ACTN</name>
<keyword evidence="2" id="KW-1185">Reference proteome</keyword>
<proteinExistence type="predicted"/>
<accession>A0ABW4G841</accession>
<gene>
    <name evidence="1" type="ORF">ACFSJ0_16890</name>
</gene>
<dbReference type="Proteomes" id="UP001597097">
    <property type="component" value="Unassembled WGS sequence"/>
</dbReference>
<dbReference type="RefSeq" id="WP_219530621.1">
    <property type="nucleotide sequence ID" value="NZ_JAHKRM010000009.1"/>
</dbReference>
<dbReference type="EMBL" id="JBHUCM010000014">
    <property type="protein sequence ID" value="MFD1538735.1"/>
    <property type="molecule type" value="Genomic_DNA"/>
</dbReference>
<organism evidence="1 2">
    <name type="scientific">Nonomuraea guangzhouensis</name>
    <dbReference type="NCBI Taxonomy" id="1291555"/>
    <lineage>
        <taxon>Bacteria</taxon>
        <taxon>Bacillati</taxon>
        <taxon>Actinomycetota</taxon>
        <taxon>Actinomycetes</taxon>
        <taxon>Streptosporangiales</taxon>
        <taxon>Streptosporangiaceae</taxon>
        <taxon>Nonomuraea</taxon>
    </lineage>
</organism>
<evidence type="ECO:0000313" key="1">
    <source>
        <dbReference type="EMBL" id="MFD1538735.1"/>
    </source>
</evidence>
<sequence>MWQVRANPTYRTWLTTESQPGRLGAGVAGQVLDGQPDERSLDDWQLAVVGDPGGAAGEPVANCKLHAMSVNLGFDFIITGFTDFDQANLVVEAIAEVMRDELIHDQGVGFGSAMLDDEIVVTGETSSPLSITRAHLWRSEFEEQVAAAARDVVPDTNTKFNWHYPDLDQ</sequence>
<comment type="caution">
    <text evidence="1">The sequence shown here is derived from an EMBL/GenBank/DDBJ whole genome shotgun (WGS) entry which is preliminary data.</text>
</comment>
<protein>
    <submittedName>
        <fullName evidence="1">Uncharacterized protein</fullName>
    </submittedName>
</protein>
<evidence type="ECO:0000313" key="2">
    <source>
        <dbReference type="Proteomes" id="UP001597097"/>
    </source>
</evidence>
<reference evidence="2" key="1">
    <citation type="journal article" date="2019" name="Int. J. Syst. Evol. Microbiol.">
        <title>The Global Catalogue of Microorganisms (GCM) 10K type strain sequencing project: providing services to taxonomists for standard genome sequencing and annotation.</title>
        <authorList>
            <consortium name="The Broad Institute Genomics Platform"/>
            <consortium name="The Broad Institute Genome Sequencing Center for Infectious Disease"/>
            <person name="Wu L."/>
            <person name="Ma J."/>
        </authorList>
    </citation>
    <scope>NUCLEOTIDE SEQUENCE [LARGE SCALE GENOMIC DNA]</scope>
    <source>
        <strain evidence="2">CGMCC 1.15399</strain>
    </source>
</reference>